<accession>A0A8J2MRU4</accession>
<dbReference type="Proteomes" id="UP000746747">
    <property type="component" value="Unassembled WGS sequence"/>
</dbReference>
<evidence type="ECO:0000313" key="2">
    <source>
        <dbReference type="Proteomes" id="UP000746747"/>
    </source>
</evidence>
<comment type="caution">
    <text evidence="1">The sequence shown here is derived from an EMBL/GenBank/DDBJ whole genome shotgun (WGS) entry which is preliminary data.</text>
</comment>
<keyword evidence="2" id="KW-1185">Reference proteome</keyword>
<reference evidence="1" key="1">
    <citation type="submission" date="2021-09" db="EMBL/GenBank/DDBJ databases">
        <authorList>
            <consortium name="Pathogen Informatics"/>
        </authorList>
    </citation>
    <scope>NUCLEOTIDE SEQUENCE</scope>
</reference>
<sequence length="85" mass="9645">MRQFMFPYSMQNRRFASRLLPHLPPTASPILICNYHHSKSAGRKLSTNLQRCHCNGSSVVWRSPVQCSAARRSVASKFLSILCPL</sequence>
<dbReference type="AlphaFoldDB" id="A0A8J2MRU4"/>
<evidence type="ECO:0000313" key="1">
    <source>
        <dbReference type="EMBL" id="CAG9538079.1"/>
    </source>
</evidence>
<organism evidence="1 2">
    <name type="scientific">Cercopithifilaria johnstoni</name>
    <dbReference type="NCBI Taxonomy" id="2874296"/>
    <lineage>
        <taxon>Eukaryota</taxon>
        <taxon>Metazoa</taxon>
        <taxon>Ecdysozoa</taxon>
        <taxon>Nematoda</taxon>
        <taxon>Chromadorea</taxon>
        <taxon>Rhabditida</taxon>
        <taxon>Spirurina</taxon>
        <taxon>Spiruromorpha</taxon>
        <taxon>Filarioidea</taxon>
        <taxon>Onchocercidae</taxon>
        <taxon>Cercopithifilaria</taxon>
    </lineage>
</organism>
<protein>
    <submittedName>
        <fullName evidence="1">Uncharacterized protein</fullName>
    </submittedName>
</protein>
<proteinExistence type="predicted"/>
<dbReference type="EMBL" id="CAKAEH010001622">
    <property type="protein sequence ID" value="CAG9538079.1"/>
    <property type="molecule type" value="Genomic_DNA"/>
</dbReference>
<name>A0A8J2MRU4_9BILA</name>
<gene>
    <name evidence="1" type="ORF">CJOHNSTONI_LOCUS7826</name>
</gene>